<reference evidence="2" key="1">
    <citation type="submission" date="2020-03" db="EMBL/GenBank/DDBJ databases">
        <title>The deep terrestrial virosphere.</title>
        <authorList>
            <person name="Holmfeldt K."/>
            <person name="Nilsson E."/>
            <person name="Simone D."/>
            <person name="Lopez-Fernandez M."/>
            <person name="Wu X."/>
            <person name="de Brujin I."/>
            <person name="Lundin D."/>
            <person name="Andersson A."/>
            <person name="Bertilsson S."/>
            <person name="Dopson M."/>
        </authorList>
    </citation>
    <scope>NUCLEOTIDE SEQUENCE</scope>
    <source>
        <strain evidence="2">MM171B00685</strain>
    </source>
</reference>
<protein>
    <submittedName>
        <fullName evidence="2">Putative transglutaminase domain-containing protein</fullName>
    </submittedName>
</protein>
<organism evidence="2">
    <name type="scientific">viral metagenome</name>
    <dbReference type="NCBI Taxonomy" id="1070528"/>
    <lineage>
        <taxon>unclassified sequences</taxon>
        <taxon>metagenomes</taxon>
        <taxon>organismal metagenomes</taxon>
    </lineage>
</organism>
<accession>A0A6M3MBL0</accession>
<evidence type="ECO:0000259" key="1">
    <source>
        <dbReference type="Pfam" id="PF01841"/>
    </source>
</evidence>
<dbReference type="Gene3D" id="3.10.620.30">
    <property type="match status" value="1"/>
</dbReference>
<evidence type="ECO:0000313" key="2">
    <source>
        <dbReference type="EMBL" id="QJB03510.1"/>
    </source>
</evidence>
<proteinExistence type="predicted"/>
<dbReference type="AlphaFoldDB" id="A0A6M3MBL0"/>
<dbReference type="Pfam" id="PF01841">
    <property type="entry name" value="Transglut_core"/>
    <property type="match status" value="1"/>
</dbReference>
<dbReference type="InterPro" id="IPR002931">
    <property type="entry name" value="Transglutaminase-like"/>
</dbReference>
<dbReference type="InterPro" id="IPR038765">
    <property type="entry name" value="Papain-like_cys_pep_sf"/>
</dbReference>
<name>A0A6M3MBL0_9ZZZZ</name>
<gene>
    <name evidence="2" type="ORF">MM171B00685_0015</name>
</gene>
<dbReference type="SUPFAM" id="SSF54001">
    <property type="entry name" value="Cysteine proteinases"/>
    <property type="match status" value="1"/>
</dbReference>
<feature type="domain" description="Transglutaminase-like" evidence="1">
    <location>
        <begin position="36"/>
        <end position="147"/>
    </location>
</feature>
<sequence length="214" mass="24570">MGVITMDDQPISATFFHEGRWLTEWVTPDAMEVQELYRQLTKDYPDRVDRIKAIHDWVSREIKYKPYINARLWVEGKSSSSSDAWLPPSLTRRIKVGNCANTSFLLASLLRNELDPGEVHVVLGNLHNGKPGGHAWVQVKLEEQAYIVESTCPGLPAMVHAAVADRYEPVHYFNDKTAYAIEGRTVLEPFSRLYSTWLKDYLDWAYIQSRGENK</sequence>
<dbReference type="EMBL" id="MT143849">
    <property type="protein sequence ID" value="QJB03510.1"/>
    <property type="molecule type" value="Genomic_DNA"/>
</dbReference>